<dbReference type="GO" id="GO:0031083">
    <property type="term" value="C:BLOC-1 complex"/>
    <property type="evidence" value="ECO:0007669"/>
    <property type="project" value="InterPro"/>
</dbReference>
<feature type="compositionally biased region" description="Gly residues" evidence="3">
    <location>
        <begin position="159"/>
        <end position="175"/>
    </location>
</feature>
<protein>
    <recommendedName>
        <fullName evidence="2">Biogenesis of lysosome-related organelles complex 1 subunit 1</fullName>
    </recommendedName>
</protein>
<evidence type="ECO:0000256" key="1">
    <source>
        <dbReference type="ARBA" id="ARBA00007133"/>
    </source>
</evidence>
<feature type="compositionally biased region" description="Low complexity" evidence="3">
    <location>
        <begin position="176"/>
        <end position="186"/>
    </location>
</feature>
<feature type="region of interest" description="Disordered" evidence="3">
    <location>
        <begin position="115"/>
        <end position="186"/>
    </location>
</feature>
<feature type="compositionally biased region" description="Basic and acidic residues" evidence="3">
    <location>
        <begin position="145"/>
        <end position="158"/>
    </location>
</feature>
<dbReference type="Proteomes" id="UP000188318">
    <property type="component" value="Unassembled WGS sequence"/>
</dbReference>
<dbReference type="STRING" id="602072.A0A1R3RY95"/>
<sequence>MPPTTTTTTTTTPTPQTKEAISAFTATLHNTASSYTTPLVDRAHTLTTNASILDKQHLEVEKATAALARQNDALAKVADEARLGLKEIGDVQNWAEVIERELLILEDLVGGVEGSDLGGEEREEGGMNGGGEGVLGGTIVKGKGKGKDDGVRNGDGHGEGQGQGQGESEGEGGAEAGKATGWLKWW</sequence>
<dbReference type="InterPro" id="IPR009395">
    <property type="entry name" value="BLOC1S1"/>
</dbReference>
<dbReference type="PANTHER" id="PTHR13073">
    <property type="entry name" value="BLOC-1 COMPLEX SUBUNIT 1"/>
    <property type="match status" value="1"/>
</dbReference>
<evidence type="ECO:0000256" key="2">
    <source>
        <dbReference type="ARBA" id="ARBA00019577"/>
    </source>
</evidence>
<accession>A0A1R3RY95</accession>
<comment type="similarity">
    <text evidence="1">Belongs to the BLOC1S1 family.</text>
</comment>
<dbReference type="VEuPathDB" id="FungiDB:ASPCADRAFT_1144"/>
<name>A0A1R3RY95_ASPC5</name>
<dbReference type="OrthoDB" id="370884at2759"/>
<dbReference type="PANTHER" id="PTHR13073:SF0">
    <property type="entry name" value="BIOGENESIS OF LYSOSOME-RELATED ORGANELLES COMPLEX 1 SUBUNIT 1"/>
    <property type="match status" value="1"/>
</dbReference>
<dbReference type="GO" id="GO:0016197">
    <property type="term" value="P:endosomal transport"/>
    <property type="evidence" value="ECO:0007669"/>
    <property type="project" value="TreeGrafter"/>
</dbReference>
<gene>
    <name evidence="4" type="ORF">ASPCADRAFT_1144</name>
</gene>
<keyword evidence="5" id="KW-1185">Reference proteome</keyword>
<evidence type="ECO:0000313" key="5">
    <source>
        <dbReference type="Proteomes" id="UP000188318"/>
    </source>
</evidence>
<proteinExistence type="inferred from homology"/>
<dbReference type="OMA" id="DNEMRTR"/>
<dbReference type="AlphaFoldDB" id="A0A1R3RY95"/>
<dbReference type="EMBL" id="KV907494">
    <property type="protein sequence ID" value="OOF99463.1"/>
    <property type="molecule type" value="Genomic_DNA"/>
</dbReference>
<feature type="compositionally biased region" description="Gly residues" evidence="3">
    <location>
        <begin position="126"/>
        <end position="136"/>
    </location>
</feature>
<organism evidence="4 5">
    <name type="scientific">Aspergillus carbonarius (strain ITEM 5010)</name>
    <dbReference type="NCBI Taxonomy" id="602072"/>
    <lineage>
        <taxon>Eukaryota</taxon>
        <taxon>Fungi</taxon>
        <taxon>Dikarya</taxon>
        <taxon>Ascomycota</taxon>
        <taxon>Pezizomycotina</taxon>
        <taxon>Eurotiomycetes</taxon>
        <taxon>Eurotiomycetidae</taxon>
        <taxon>Eurotiales</taxon>
        <taxon>Aspergillaceae</taxon>
        <taxon>Aspergillus</taxon>
        <taxon>Aspergillus subgen. Circumdati</taxon>
    </lineage>
</organism>
<reference evidence="5" key="1">
    <citation type="journal article" date="2017" name="Genome Biol.">
        <title>Comparative genomics reveals high biological diversity and specific adaptations in the industrially and medically important fungal genus Aspergillus.</title>
        <authorList>
            <person name="de Vries R.P."/>
            <person name="Riley R."/>
            <person name="Wiebenga A."/>
            <person name="Aguilar-Osorio G."/>
            <person name="Amillis S."/>
            <person name="Uchima C.A."/>
            <person name="Anderluh G."/>
            <person name="Asadollahi M."/>
            <person name="Askin M."/>
            <person name="Barry K."/>
            <person name="Battaglia E."/>
            <person name="Bayram O."/>
            <person name="Benocci T."/>
            <person name="Braus-Stromeyer S.A."/>
            <person name="Caldana C."/>
            <person name="Canovas D."/>
            <person name="Cerqueira G.C."/>
            <person name="Chen F."/>
            <person name="Chen W."/>
            <person name="Choi C."/>
            <person name="Clum A."/>
            <person name="Dos Santos R.A."/>
            <person name="Damasio A.R."/>
            <person name="Diallinas G."/>
            <person name="Emri T."/>
            <person name="Fekete E."/>
            <person name="Flipphi M."/>
            <person name="Freyberg S."/>
            <person name="Gallo A."/>
            <person name="Gournas C."/>
            <person name="Habgood R."/>
            <person name="Hainaut M."/>
            <person name="Harispe M.L."/>
            <person name="Henrissat B."/>
            <person name="Hilden K.S."/>
            <person name="Hope R."/>
            <person name="Hossain A."/>
            <person name="Karabika E."/>
            <person name="Karaffa L."/>
            <person name="Karanyi Z."/>
            <person name="Krasevec N."/>
            <person name="Kuo A."/>
            <person name="Kusch H."/>
            <person name="LaButti K."/>
            <person name="Lagendijk E.L."/>
            <person name="Lapidus A."/>
            <person name="Levasseur A."/>
            <person name="Lindquist E."/>
            <person name="Lipzen A."/>
            <person name="Logrieco A.F."/>
            <person name="MacCabe A."/>
            <person name="Maekelae M.R."/>
            <person name="Malavazi I."/>
            <person name="Melin P."/>
            <person name="Meyer V."/>
            <person name="Mielnichuk N."/>
            <person name="Miskei M."/>
            <person name="Molnar A.P."/>
            <person name="Mule G."/>
            <person name="Ngan C.Y."/>
            <person name="Orejas M."/>
            <person name="Orosz E."/>
            <person name="Ouedraogo J.P."/>
            <person name="Overkamp K.M."/>
            <person name="Park H.-S."/>
            <person name="Perrone G."/>
            <person name="Piumi F."/>
            <person name="Punt P.J."/>
            <person name="Ram A.F."/>
            <person name="Ramon A."/>
            <person name="Rauscher S."/>
            <person name="Record E."/>
            <person name="Riano-Pachon D.M."/>
            <person name="Robert V."/>
            <person name="Roehrig J."/>
            <person name="Ruller R."/>
            <person name="Salamov A."/>
            <person name="Salih N.S."/>
            <person name="Samson R.A."/>
            <person name="Sandor E."/>
            <person name="Sanguinetti M."/>
            <person name="Schuetze T."/>
            <person name="Sepcic K."/>
            <person name="Shelest E."/>
            <person name="Sherlock G."/>
            <person name="Sophianopoulou V."/>
            <person name="Squina F.M."/>
            <person name="Sun H."/>
            <person name="Susca A."/>
            <person name="Todd R.B."/>
            <person name="Tsang A."/>
            <person name="Unkles S.E."/>
            <person name="van de Wiele N."/>
            <person name="van Rossen-Uffink D."/>
            <person name="Oliveira J.V."/>
            <person name="Vesth T.C."/>
            <person name="Visser J."/>
            <person name="Yu J.-H."/>
            <person name="Zhou M."/>
            <person name="Andersen M.R."/>
            <person name="Archer D.B."/>
            <person name="Baker S.E."/>
            <person name="Benoit I."/>
            <person name="Brakhage A.A."/>
            <person name="Braus G.H."/>
            <person name="Fischer R."/>
            <person name="Frisvad J.C."/>
            <person name="Goldman G.H."/>
            <person name="Houbraken J."/>
            <person name="Oakley B."/>
            <person name="Pocsi I."/>
            <person name="Scazzocchio C."/>
            <person name="Seiboth B."/>
            <person name="vanKuyk P.A."/>
            <person name="Wortman J."/>
            <person name="Dyer P.S."/>
            <person name="Grigoriev I.V."/>
        </authorList>
    </citation>
    <scope>NUCLEOTIDE SEQUENCE [LARGE SCALE GENOMIC DNA]</scope>
    <source>
        <strain evidence="5">ITEM 5010</strain>
    </source>
</reference>
<evidence type="ECO:0000313" key="4">
    <source>
        <dbReference type="EMBL" id="OOF99463.1"/>
    </source>
</evidence>
<evidence type="ECO:0000256" key="3">
    <source>
        <dbReference type="SAM" id="MobiDB-lite"/>
    </source>
</evidence>
<dbReference type="Pfam" id="PF06320">
    <property type="entry name" value="GCN5L1"/>
    <property type="match status" value="1"/>
</dbReference>